<organism evidence="2 3">
    <name type="scientific">Neonectria magnoliae</name>
    <dbReference type="NCBI Taxonomy" id="2732573"/>
    <lineage>
        <taxon>Eukaryota</taxon>
        <taxon>Fungi</taxon>
        <taxon>Dikarya</taxon>
        <taxon>Ascomycota</taxon>
        <taxon>Pezizomycotina</taxon>
        <taxon>Sordariomycetes</taxon>
        <taxon>Hypocreomycetidae</taxon>
        <taxon>Hypocreales</taxon>
        <taxon>Nectriaceae</taxon>
        <taxon>Neonectria</taxon>
    </lineage>
</organism>
<proteinExistence type="predicted"/>
<comment type="caution">
    <text evidence="2">The sequence shown here is derived from an EMBL/GenBank/DDBJ whole genome shotgun (WGS) entry which is preliminary data.</text>
</comment>
<evidence type="ECO:0000313" key="3">
    <source>
        <dbReference type="Proteomes" id="UP001498421"/>
    </source>
</evidence>
<feature type="compositionally biased region" description="Polar residues" evidence="1">
    <location>
        <begin position="211"/>
        <end position="221"/>
    </location>
</feature>
<protein>
    <submittedName>
        <fullName evidence="2">Uncharacterized protein</fullName>
    </submittedName>
</protein>
<feature type="compositionally biased region" description="Basic and acidic residues" evidence="1">
    <location>
        <begin position="184"/>
        <end position="194"/>
    </location>
</feature>
<reference evidence="2 3" key="1">
    <citation type="journal article" date="2025" name="Microbiol. Resour. Announc.">
        <title>Draft genome sequences for Neonectria magnoliae and Neonectria punicea, canker pathogens of Liriodendron tulipifera and Acer saccharum in West Virginia.</title>
        <authorList>
            <person name="Petronek H.M."/>
            <person name="Kasson M.T."/>
            <person name="Metheny A.M."/>
            <person name="Stauder C.M."/>
            <person name="Lovett B."/>
            <person name="Lynch S.C."/>
            <person name="Garnas J.R."/>
            <person name="Kasson L.R."/>
            <person name="Stajich J.E."/>
        </authorList>
    </citation>
    <scope>NUCLEOTIDE SEQUENCE [LARGE SCALE GENOMIC DNA]</scope>
    <source>
        <strain evidence="2 3">NRRL 64651</strain>
    </source>
</reference>
<dbReference type="EMBL" id="JAZAVK010000001">
    <property type="protein sequence ID" value="KAK7433130.1"/>
    <property type="molecule type" value="Genomic_DNA"/>
</dbReference>
<feature type="compositionally biased region" description="Polar residues" evidence="1">
    <location>
        <begin position="144"/>
        <end position="161"/>
    </location>
</feature>
<dbReference type="Proteomes" id="UP001498421">
    <property type="component" value="Unassembled WGS sequence"/>
</dbReference>
<accession>A0ABR1IJN0</accession>
<feature type="compositionally biased region" description="Polar residues" evidence="1">
    <location>
        <begin position="91"/>
        <end position="107"/>
    </location>
</feature>
<feature type="compositionally biased region" description="Basic and acidic residues" evidence="1">
    <location>
        <begin position="226"/>
        <end position="237"/>
    </location>
</feature>
<evidence type="ECO:0000256" key="1">
    <source>
        <dbReference type="SAM" id="MobiDB-lite"/>
    </source>
</evidence>
<keyword evidence="3" id="KW-1185">Reference proteome</keyword>
<feature type="region of interest" description="Disordered" evidence="1">
    <location>
        <begin position="91"/>
        <end position="294"/>
    </location>
</feature>
<gene>
    <name evidence="2" type="ORF">QQZ08_000061</name>
</gene>
<sequence>MDNSVSKISIRLHDLLKNSLGSADIISVEKQRNELCIKIPGQGRAIIAQFEEKRDFSVAVYMLEKTHIRINNSITSDLLTPYNMFLGRSNSQVHTPRVSSPLRQSLNPEEDTGRSPGPPFGYSPYVDGSQASLDLPTIPPDAPRTTSVNDGSPYTDLSKTTGRVPLSPNAHASPEPSSQGSDQSFRDLMPRPRELPFSSRPKMLEPKKVTSLPQNSPTKKQSLPRHKSDIKELEVHSEAVGADSPRRTTFQATNETPTPKEARPQTIAEAEEHTGSTIEVTRSSSPLESLWSPIRTPPNPELTILVTELETLKQLNQMTAKLFEQYEADIASGMDEEASAKFYMDRIMDTRRDFWSTKLGHMFANQWPMPC</sequence>
<feature type="compositionally biased region" description="Polar residues" evidence="1">
    <location>
        <begin position="275"/>
        <end position="287"/>
    </location>
</feature>
<name>A0ABR1IJN0_9HYPO</name>
<evidence type="ECO:0000313" key="2">
    <source>
        <dbReference type="EMBL" id="KAK7433130.1"/>
    </source>
</evidence>
<feature type="compositionally biased region" description="Polar residues" evidence="1">
    <location>
        <begin position="247"/>
        <end position="257"/>
    </location>
</feature>